<organism evidence="1 2">
    <name type="scientific">Corchorus olitorius</name>
    <dbReference type="NCBI Taxonomy" id="93759"/>
    <lineage>
        <taxon>Eukaryota</taxon>
        <taxon>Viridiplantae</taxon>
        <taxon>Streptophyta</taxon>
        <taxon>Embryophyta</taxon>
        <taxon>Tracheophyta</taxon>
        <taxon>Spermatophyta</taxon>
        <taxon>Magnoliopsida</taxon>
        <taxon>eudicotyledons</taxon>
        <taxon>Gunneridae</taxon>
        <taxon>Pentapetalae</taxon>
        <taxon>rosids</taxon>
        <taxon>malvids</taxon>
        <taxon>Malvales</taxon>
        <taxon>Malvaceae</taxon>
        <taxon>Grewioideae</taxon>
        <taxon>Apeibeae</taxon>
        <taxon>Corchorus</taxon>
    </lineage>
</organism>
<name>A0A1R3IWS0_9ROSI</name>
<dbReference type="EMBL" id="AWUE01017432">
    <property type="protein sequence ID" value="OMO87038.1"/>
    <property type="molecule type" value="Genomic_DNA"/>
</dbReference>
<protein>
    <submittedName>
        <fullName evidence="1">Cyclopropane-fatty-acyl-phospholipid synthase</fullName>
    </submittedName>
</protein>
<evidence type="ECO:0000313" key="1">
    <source>
        <dbReference type="EMBL" id="OMO87038.1"/>
    </source>
</evidence>
<evidence type="ECO:0000313" key="2">
    <source>
        <dbReference type="Proteomes" id="UP000187203"/>
    </source>
</evidence>
<dbReference type="Proteomes" id="UP000187203">
    <property type="component" value="Unassembled WGS sequence"/>
</dbReference>
<reference evidence="2" key="1">
    <citation type="submission" date="2013-09" db="EMBL/GenBank/DDBJ databases">
        <title>Corchorus olitorius genome sequencing.</title>
        <authorList>
            <person name="Alam M."/>
            <person name="Haque M.S."/>
            <person name="Islam M.S."/>
            <person name="Emdad E.M."/>
            <person name="Islam M.M."/>
            <person name="Ahmed B."/>
            <person name="Halim A."/>
            <person name="Hossen Q.M.M."/>
            <person name="Hossain M.Z."/>
            <person name="Ahmed R."/>
            <person name="Khan M.M."/>
            <person name="Islam R."/>
            <person name="Rashid M.M."/>
            <person name="Khan S.A."/>
            <person name="Rahman M.S."/>
            <person name="Alam M."/>
            <person name="Yahiya A.S."/>
            <person name="Khan M.S."/>
            <person name="Azam M.S."/>
            <person name="Haque T."/>
            <person name="Lashkar M.Z.H."/>
            <person name="Akhand A.I."/>
            <person name="Morshed G."/>
            <person name="Roy S."/>
            <person name="Uddin K.S."/>
            <person name="Rabeya T."/>
            <person name="Hossain A.S."/>
            <person name="Chowdhury A."/>
            <person name="Snigdha A.R."/>
            <person name="Mortoza M.S."/>
            <person name="Matin S.A."/>
            <person name="Hoque S.M.E."/>
            <person name="Islam M.K."/>
            <person name="Roy D.K."/>
            <person name="Haider R."/>
            <person name="Moosa M.M."/>
            <person name="Elias S.M."/>
            <person name="Hasan A.M."/>
            <person name="Jahan S."/>
            <person name="Shafiuddin M."/>
            <person name="Mahmood N."/>
            <person name="Shommy N.S."/>
        </authorList>
    </citation>
    <scope>NUCLEOTIDE SEQUENCE [LARGE SCALE GENOMIC DNA]</scope>
    <source>
        <strain evidence="2">cv. O-4</strain>
    </source>
</reference>
<accession>A0A1R3IWS0</accession>
<comment type="caution">
    <text evidence="1">The sequence shown here is derived from an EMBL/GenBank/DDBJ whole genome shotgun (WGS) entry which is preliminary data.</text>
</comment>
<gene>
    <name evidence="1" type="ORF">COLO4_20821</name>
</gene>
<sequence>MSEELFDGNILSPGFVKEYVFPGGCLPSLNRLCKGGALLDRTLSRYLFSF</sequence>
<keyword evidence="2" id="KW-1185">Reference proteome</keyword>
<proteinExistence type="predicted"/>
<dbReference type="AlphaFoldDB" id="A0A1R3IWS0"/>